<evidence type="ECO:0000256" key="2">
    <source>
        <dbReference type="ARBA" id="ARBA00009671"/>
    </source>
</evidence>
<evidence type="ECO:0000259" key="9">
    <source>
        <dbReference type="Pfam" id="PF04547"/>
    </source>
</evidence>
<dbReference type="EMBL" id="JYDJ01000060">
    <property type="protein sequence ID" value="KRX46287.1"/>
    <property type="molecule type" value="Genomic_DNA"/>
</dbReference>
<comment type="similarity">
    <text evidence="2 8">Belongs to the anoctamin family.</text>
</comment>
<evidence type="ECO:0000256" key="1">
    <source>
        <dbReference type="ARBA" id="ARBA00004651"/>
    </source>
</evidence>
<feature type="transmembrane region" description="Helical" evidence="8">
    <location>
        <begin position="340"/>
        <end position="368"/>
    </location>
</feature>
<evidence type="ECO:0000259" key="10">
    <source>
        <dbReference type="Pfam" id="PF16178"/>
    </source>
</evidence>
<evidence type="ECO:0000313" key="11">
    <source>
        <dbReference type="EMBL" id="KRX46287.1"/>
    </source>
</evidence>
<reference evidence="11 12" key="1">
    <citation type="submission" date="2015-01" db="EMBL/GenBank/DDBJ databases">
        <title>Evolution of Trichinella species and genotypes.</title>
        <authorList>
            <person name="Korhonen P.K."/>
            <person name="Edoardo P."/>
            <person name="Giuseppe L.R."/>
            <person name="Gasser R.B."/>
        </authorList>
    </citation>
    <scope>NUCLEOTIDE SEQUENCE [LARGE SCALE GENOMIC DNA]</scope>
    <source>
        <strain evidence="11">ISS417</strain>
    </source>
</reference>
<dbReference type="AlphaFoldDB" id="A0A0V0U4W6"/>
<keyword evidence="3" id="KW-1003">Cell membrane</keyword>
<evidence type="ECO:0000256" key="8">
    <source>
        <dbReference type="RuleBase" id="RU280814"/>
    </source>
</evidence>
<feature type="transmembrane region" description="Helical" evidence="8">
    <location>
        <begin position="504"/>
        <end position="527"/>
    </location>
</feature>
<name>A0A0V0U4W6_9BILA</name>
<dbReference type="PANTHER" id="PTHR12308:SF84">
    <property type="entry name" value="ANOCTAMIN"/>
    <property type="match status" value="1"/>
</dbReference>
<dbReference type="Pfam" id="PF16178">
    <property type="entry name" value="Anoct_dimer"/>
    <property type="match status" value="1"/>
</dbReference>
<keyword evidence="5 8" id="KW-1133">Transmembrane helix</keyword>
<organism evidence="11 12">
    <name type="scientific">Trichinella murrelli</name>
    <dbReference type="NCBI Taxonomy" id="144512"/>
    <lineage>
        <taxon>Eukaryota</taxon>
        <taxon>Metazoa</taxon>
        <taxon>Ecdysozoa</taxon>
        <taxon>Nematoda</taxon>
        <taxon>Enoplea</taxon>
        <taxon>Dorylaimia</taxon>
        <taxon>Trichinellida</taxon>
        <taxon>Trichinellidae</taxon>
        <taxon>Trichinella</taxon>
    </lineage>
</organism>
<feature type="transmembrane region" description="Helical" evidence="8">
    <location>
        <begin position="587"/>
        <end position="608"/>
    </location>
</feature>
<evidence type="ECO:0000256" key="4">
    <source>
        <dbReference type="ARBA" id="ARBA00022692"/>
    </source>
</evidence>
<dbReference type="GO" id="GO:0005886">
    <property type="term" value="C:plasma membrane"/>
    <property type="evidence" value="ECO:0007669"/>
    <property type="project" value="UniProtKB-SubCell"/>
</dbReference>
<comment type="subcellular location">
    <subcellularLocation>
        <location evidence="1">Cell membrane</location>
        <topology evidence="1">Multi-pass membrane protein</topology>
    </subcellularLocation>
    <subcellularLocation>
        <location evidence="8">Membrane</location>
        <topology evidence="8">Multi-pass membrane protein</topology>
    </subcellularLocation>
</comment>
<feature type="domain" description="Anoctamin transmembrane" evidence="9">
    <location>
        <begin position="330"/>
        <end position="889"/>
    </location>
</feature>
<evidence type="ECO:0000256" key="3">
    <source>
        <dbReference type="ARBA" id="ARBA00022475"/>
    </source>
</evidence>
<evidence type="ECO:0000256" key="6">
    <source>
        <dbReference type="ARBA" id="ARBA00023136"/>
    </source>
</evidence>
<dbReference type="InterPro" id="IPR032394">
    <property type="entry name" value="Anoct_dimer"/>
</dbReference>
<keyword evidence="6 8" id="KW-0472">Membrane</keyword>
<feature type="domain" description="Anoctamin dimerisation" evidence="10">
    <location>
        <begin position="108"/>
        <end position="327"/>
    </location>
</feature>
<feature type="transmembrane region" description="Helical" evidence="8">
    <location>
        <begin position="710"/>
        <end position="733"/>
    </location>
</feature>
<sequence length="953" mass="112194">MTNNNDPTMMAQCIRCEKFYKLYSEINESQLSEWNKCHMSYEAKSGFSQSYQLEVMMMNVNMHVLHSSTASRMKDIELNNLKHRKNNLSHIDQEDCCDSGVHFSDGTCFGDGHRRIDFVFTFKKSSKHHTERRQFFEQNLIAEGFHLEYQELWHHKDYMCFVLVHVPDDVLLRYAEMWKVKLPVPLGEAFLPGQKSTRNTERIKHAIYNHVILNDHWHESDAKHHFLWPYNSEEKECFDLNAESCFLTEAQRQAIIWQVLQGIQNDPKESKRKGIEMLLRIKVYDHAYPLNDGDIIGQNGTEKRKPVRKFLSDNWASHRQMFNKQPLHHIYRYYGHKVSYYFAFMGFYTRMLIPAAIAGIIATLFGLLNMHDNDVADEVCDAENRPGNLTMCPICEPPNCELWEFAEEGCMRTKLSYVMDNEATLLMSCFIIVWEAVLVKLWKRREAALAFEWGTDDLEESDEIIRPDYLVHAHKERLDKVTMEMEPCVSWQVRFGNLSISLSITLLMLVSSSAALVGLSLLRVLLYGEFRKLGGDFKKYSIDFARWTVHGFIFIAVFVYEKIYDLICHRLTTMERPRTEKDYWFSFLWKMFIFELLNEFIPIFYVAFFKELSINTPLDLHGPKELCDPGGCTSEVTELISVLLLARLIVKNVIGSGLVWMRHMLDRCKSIYVHKKTIDNNYPQWRKDFYLEELEYDGVAEEFMEMIIQFAFCTLFVVAFPLAPLLCFINNLIELRMDAKKMVHHRRPVPVRVSGIEIWNTFFEWIVQISVLTNAAFISFSSDLIPKLYYRSKYSPDNTFLGFANFSLSRVFTYEWIKYSEEYLNVTECWYKGYRSRYPPYNVKPQWWEITAVRLTGFTILVCAFYVFTFIVNKAINDRPEWTCTNETRENYNVTAALVPQQMIEALMRAYSEETMTYCLSQIDTYTTLYISKMELLNWSEEVRNDGPLLIFS</sequence>
<dbReference type="GO" id="GO:0046983">
    <property type="term" value="F:protein dimerization activity"/>
    <property type="evidence" value="ECO:0007669"/>
    <property type="project" value="InterPro"/>
</dbReference>
<keyword evidence="12" id="KW-1185">Reference proteome</keyword>
<evidence type="ECO:0000256" key="5">
    <source>
        <dbReference type="ARBA" id="ARBA00022989"/>
    </source>
</evidence>
<dbReference type="OrthoDB" id="296386at2759"/>
<feature type="transmembrane region" description="Helical" evidence="8">
    <location>
        <begin position="547"/>
        <end position="567"/>
    </location>
</feature>
<dbReference type="InterPro" id="IPR049452">
    <property type="entry name" value="Anoctamin_TM"/>
</dbReference>
<gene>
    <name evidence="11" type="primary">ANO5</name>
    <name evidence="11" type="ORF">T05_11383</name>
</gene>
<comment type="caution">
    <text evidence="11">The sequence shown here is derived from an EMBL/GenBank/DDBJ whole genome shotgun (WGS) entry which is preliminary data.</text>
</comment>
<dbReference type="InterPro" id="IPR007632">
    <property type="entry name" value="Anoctamin"/>
</dbReference>
<dbReference type="Pfam" id="PF04547">
    <property type="entry name" value="Anoctamin"/>
    <property type="match status" value="1"/>
</dbReference>
<keyword evidence="4 8" id="KW-0812">Transmembrane</keyword>
<protein>
    <recommendedName>
        <fullName evidence="8">Anoctamin</fullName>
    </recommendedName>
</protein>
<dbReference type="PANTHER" id="PTHR12308">
    <property type="entry name" value="ANOCTAMIN"/>
    <property type="match status" value="1"/>
</dbReference>
<evidence type="ECO:0000313" key="12">
    <source>
        <dbReference type="Proteomes" id="UP000055048"/>
    </source>
</evidence>
<dbReference type="Proteomes" id="UP000055048">
    <property type="component" value="Unassembled WGS sequence"/>
</dbReference>
<comment type="caution">
    <text evidence="8">Lacks conserved residue(s) required for the propagation of feature annotation.</text>
</comment>
<accession>A0A0V0U4W6</accession>
<proteinExistence type="inferred from homology"/>
<keyword evidence="7" id="KW-0325">Glycoprotein</keyword>
<dbReference type="GO" id="GO:0005254">
    <property type="term" value="F:chloride channel activity"/>
    <property type="evidence" value="ECO:0007669"/>
    <property type="project" value="TreeGrafter"/>
</dbReference>
<feature type="transmembrane region" description="Helical" evidence="8">
    <location>
        <begin position="852"/>
        <end position="872"/>
    </location>
</feature>
<evidence type="ECO:0000256" key="7">
    <source>
        <dbReference type="ARBA" id="ARBA00023180"/>
    </source>
</evidence>
<feature type="transmembrane region" description="Helical" evidence="8">
    <location>
        <begin position="423"/>
        <end position="442"/>
    </location>
</feature>